<dbReference type="PANTHER" id="PTHR30372">
    <property type="entry name" value="LIPID-A-DISACCHARIDE SYNTHASE"/>
    <property type="match status" value="1"/>
</dbReference>
<organism evidence="12 13">
    <name type="scientific">Thiospirillum jenense</name>
    <dbReference type="NCBI Taxonomy" id="1653858"/>
    <lineage>
        <taxon>Bacteria</taxon>
        <taxon>Pseudomonadati</taxon>
        <taxon>Pseudomonadota</taxon>
        <taxon>Gammaproteobacteria</taxon>
        <taxon>Chromatiales</taxon>
        <taxon>Chromatiaceae</taxon>
        <taxon>Thiospirillum</taxon>
    </lineage>
</organism>
<keyword evidence="7 11" id="KW-0328">Glycosyltransferase</keyword>
<dbReference type="AlphaFoldDB" id="A0A839HBP8"/>
<evidence type="ECO:0000256" key="6">
    <source>
        <dbReference type="ARBA" id="ARBA00022556"/>
    </source>
</evidence>
<accession>A0A839HBP8</accession>
<proteinExistence type="inferred from homology"/>
<evidence type="ECO:0000256" key="7">
    <source>
        <dbReference type="ARBA" id="ARBA00022676"/>
    </source>
</evidence>
<dbReference type="Proteomes" id="UP000548632">
    <property type="component" value="Unassembled WGS sequence"/>
</dbReference>
<keyword evidence="9 11" id="KW-0443">Lipid metabolism</keyword>
<keyword evidence="8 11" id="KW-0808">Transferase</keyword>
<dbReference type="EMBL" id="JABVCQ010000018">
    <property type="protein sequence ID" value="MBB1126403.1"/>
    <property type="molecule type" value="Genomic_DNA"/>
</dbReference>
<sequence>MKTIGIVANEPSGDILGAALITALRELYPNSHFIGVAGSRMLDAGCQTLLPMERLSVMGLIEVLRVLPSLLAARRQLLRYFLVHRPAVFIGIDAPDFNLHLERQLRNAGIPTVHLVCPTVWAWRPGRMKTIRKAVDLLLSLFPFEEAFLRQHQVPAQYIGHPLADTIPLQVDKNQARQSFGQSLDTPLVALLPGSRMSEVTRLAAPFIQTAQWCHQRQPNLRFITPIISTQLRTQFTATLATLAPELPITVVDGRSHEVIAAADVVLTASGTATLETLLLKRPMLVGYRLHPITWFLIKQLKLVTVPYAAMANLLVERELAPEFLQDRCNANDLGPALLALLNDSERQTQIIHTYTQIQQTLRRDAAHQAAIAIASLIK</sequence>
<protein>
    <recommendedName>
        <fullName evidence="4 11">Lipid-A-disaccharide synthase</fullName>
        <ecNumber evidence="3 11">2.4.1.182</ecNumber>
    </recommendedName>
</protein>
<evidence type="ECO:0000256" key="1">
    <source>
        <dbReference type="ARBA" id="ARBA00002056"/>
    </source>
</evidence>
<evidence type="ECO:0000256" key="11">
    <source>
        <dbReference type="HAMAP-Rule" id="MF_00392"/>
    </source>
</evidence>
<evidence type="ECO:0000256" key="4">
    <source>
        <dbReference type="ARBA" id="ARBA00020902"/>
    </source>
</evidence>
<evidence type="ECO:0000313" key="12">
    <source>
        <dbReference type="EMBL" id="MBB1126403.1"/>
    </source>
</evidence>
<comment type="function">
    <text evidence="1 11">Condensation of UDP-2,3-diacylglucosamine and 2,3-diacylglucosamine-1-phosphate to form lipid A disaccharide, a precursor of lipid A, a phosphorylated glycolipid that anchors the lipopolysaccharide to the outer membrane of the cell.</text>
</comment>
<dbReference type="HAMAP" id="MF_00392">
    <property type="entry name" value="LpxB"/>
    <property type="match status" value="1"/>
</dbReference>
<dbReference type="GO" id="GO:0008915">
    <property type="term" value="F:lipid-A-disaccharide synthase activity"/>
    <property type="evidence" value="ECO:0007669"/>
    <property type="project" value="UniProtKB-UniRule"/>
</dbReference>
<dbReference type="SUPFAM" id="SSF53756">
    <property type="entry name" value="UDP-Glycosyltransferase/glycogen phosphorylase"/>
    <property type="match status" value="1"/>
</dbReference>
<keyword evidence="6 11" id="KW-0441">Lipid A biosynthesis</keyword>
<gene>
    <name evidence="11 12" type="primary">lpxB</name>
    <name evidence="12" type="ORF">HUK38_09170</name>
</gene>
<keyword evidence="5 11" id="KW-0444">Lipid biosynthesis</keyword>
<dbReference type="Pfam" id="PF02684">
    <property type="entry name" value="LpxB"/>
    <property type="match status" value="1"/>
</dbReference>
<dbReference type="InterPro" id="IPR003835">
    <property type="entry name" value="Glyco_trans_19"/>
</dbReference>
<dbReference type="PANTHER" id="PTHR30372:SF4">
    <property type="entry name" value="LIPID-A-DISACCHARIDE SYNTHASE, MITOCHONDRIAL-RELATED"/>
    <property type="match status" value="1"/>
</dbReference>
<keyword evidence="13" id="KW-1185">Reference proteome</keyword>
<dbReference type="UniPathway" id="UPA00973"/>
<comment type="similarity">
    <text evidence="2 11">Belongs to the LpxB family.</text>
</comment>
<dbReference type="RefSeq" id="WP_182584031.1">
    <property type="nucleotide sequence ID" value="NZ_JABVCQ010000018.1"/>
</dbReference>
<evidence type="ECO:0000256" key="10">
    <source>
        <dbReference type="ARBA" id="ARBA00048975"/>
    </source>
</evidence>
<dbReference type="GO" id="GO:0005543">
    <property type="term" value="F:phospholipid binding"/>
    <property type="evidence" value="ECO:0007669"/>
    <property type="project" value="TreeGrafter"/>
</dbReference>
<dbReference type="NCBIfam" id="TIGR00215">
    <property type="entry name" value="lpxB"/>
    <property type="match status" value="1"/>
</dbReference>
<evidence type="ECO:0000256" key="9">
    <source>
        <dbReference type="ARBA" id="ARBA00023098"/>
    </source>
</evidence>
<dbReference type="EC" id="2.4.1.182" evidence="3 11"/>
<comment type="catalytic activity">
    <reaction evidence="10 11">
        <text>a lipid X + a UDP-2-N,3-O-bis[(3R)-3-hydroxyacyl]-alpha-D-glucosamine = a lipid A disaccharide + UDP + H(+)</text>
        <dbReference type="Rhea" id="RHEA:67828"/>
        <dbReference type="ChEBI" id="CHEBI:15378"/>
        <dbReference type="ChEBI" id="CHEBI:58223"/>
        <dbReference type="ChEBI" id="CHEBI:137748"/>
        <dbReference type="ChEBI" id="CHEBI:176338"/>
        <dbReference type="ChEBI" id="CHEBI:176343"/>
        <dbReference type="EC" id="2.4.1.182"/>
    </reaction>
</comment>
<evidence type="ECO:0000256" key="2">
    <source>
        <dbReference type="ARBA" id="ARBA00007868"/>
    </source>
</evidence>
<reference evidence="12 13" key="1">
    <citation type="journal article" date="2020" name="Arch. Microbiol.">
        <title>The genome sequence of the giant phototrophic gammaproteobacterium Thiospirillum jenense gives insight into its physiological properties and phylogenetic relationships.</title>
        <authorList>
            <person name="Imhoff J.F."/>
            <person name="Meyer T.E."/>
            <person name="Kyndt J.A."/>
        </authorList>
    </citation>
    <scope>NUCLEOTIDE SEQUENCE [LARGE SCALE GENOMIC DNA]</scope>
    <source>
        <strain evidence="12 13">DSM 216</strain>
    </source>
</reference>
<evidence type="ECO:0000256" key="3">
    <source>
        <dbReference type="ARBA" id="ARBA00012687"/>
    </source>
</evidence>
<comment type="pathway">
    <text evidence="11">Bacterial outer membrane biogenesis; LPS lipid A biosynthesis.</text>
</comment>
<dbReference type="GO" id="GO:0009245">
    <property type="term" value="P:lipid A biosynthetic process"/>
    <property type="evidence" value="ECO:0007669"/>
    <property type="project" value="UniProtKB-UniRule"/>
</dbReference>
<evidence type="ECO:0000256" key="5">
    <source>
        <dbReference type="ARBA" id="ARBA00022516"/>
    </source>
</evidence>
<evidence type="ECO:0000313" key="13">
    <source>
        <dbReference type="Proteomes" id="UP000548632"/>
    </source>
</evidence>
<comment type="caution">
    <text evidence="12">The sequence shown here is derived from an EMBL/GenBank/DDBJ whole genome shotgun (WGS) entry which is preliminary data.</text>
</comment>
<dbReference type="GO" id="GO:0016020">
    <property type="term" value="C:membrane"/>
    <property type="evidence" value="ECO:0007669"/>
    <property type="project" value="GOC"/>
</dbReference>
<evidence type="ECO:0000256" key="8">
    <source>
        <dbReference type="ARBA" id="ARBA00022679"/>
    </source>
</evidence>
<name>A0A839HBP8_9GAMM</name>